<evidence type="ECO:0000256" key="4">
    <source>
        <dbReference type="PROSITE-ProRule" id="PRU01161"/>
    </source>
</evidence>
<dbReference type="GO" id="GO:0016042">
    <property type="term" value="P:lipid catabolic process"/>
    <property type="evidence" value="ECO:0007669"/>
    <property type="project" value="UniProtKB-UniRule"/>
</dbReference>
<evidence type="ECO:0000259" key="6">
    <source>
        <dbReference type="PROSITE" id="PS51635"/>
    </source>
</evidence>
<sequence length="556" mass="62848">MLQPPTDSPRRPLSVMTSNTTASAQDKSGVAWSKGVTEESAWEDLILTLDGGGIRGYASLLILQRLMHEVAECEKRFEDEEGPVPGSERHKFDEDELLPCHYFDYMYGTSTGGLISVMLGRLRMTVPQCLELYRAVGNDLFGHRRNVLPLATKYHHRPLEKAVQRIVKEYCKYHGDSCDGKDWHPWKVDEIVKEEGGSTTSSTDMPQTERICQAICLTATHSGQIDEAYLLRTYDHRYDPDIAPVWVTPYNEGADKLRIWEVARATSAAPFFFKMLEADFGHPRGKIGFKDGGIRENNPSYAAYSEHASLKGDDHEPALLLSIGTGRPDTQKDGFASVWPGPFGQAPLMKKWSEKFAVFKNVLIKYTEGEDRHKMMRAIARGEHRWYKRLNVNQGLESMKLDSWEKGSWKNPKTGQISEVAGGKTLSRMEQVTNAYLDRGEINKAVTEYAPPKVMLKQIAERLVRHRRIREATKNDDLKRWQTHMGQWLTGSLKDEDSMVKKDAEQKDKDVKSDKVIVTGQSSSGGERRRSLPGSDSQVQKGGSEPRNPDSDGERR</sequence>
<dbReference type="GO" id="GO:0019369">
    <property type="term" value="P:arachidonate metabolic process"/>
    <property type="evidence" value="ECO:0007669"/>
    <property type="project" value="TreeGrafter"/>
</dbReference>
<feature type="active site" description="Nucleophile" evidence="4">
    <location>
        <position position="110"/>
    </location>
</feature>
<dbReference type="Proteomes" id="UP000800200">
    <property type="component" value="Unassembled WGS sequence"/>
</dbReference>
<proteinExistence type="predicted"/>
<dbReference type="PROSITE" id="PS51635">
    <property type="entry name" value="PNPLA"/>
    <property type="match status" value="1"/>
</dbReference>
<name>A0A6A6EZ87_9PEZI</name>
<feature type="domain" description="PNPLA" evidence="6">
    <location>
        <begin position="47"/>
        <end position="304"/>
    </location>
</feature>
<evidence type="ECO:0000313" key="7">
    <source>
        <dbReference type="EMBL" id="KAF2195450.1"/>
    </source>
</evidence>
<feature type="short sequence motif" description="DGA/G" evidence="4">
    <location>
        <begin position="291"/>
        <end position="293"/>
    </location>
</feature>
<evidence type="ECO:0000256" key="2">
    <source>
        <dbReference type="ARBA" id="ARBA00022963"/>
    </source>
</evidence>
<dbReference type="AlphaFoldDB" id="A0A6A6EZ87"/>
<feature type="compositionally biased region" description="Low complexity" evidence="5">
    <location>
        <begin position="516"/>
        <end position="525"/>
    </location>
</feature>
<evidence type="ECO:0000256" key="3">
    <source>
        <dbReference type="ARBA" id="ARBA00023098"/>
    </source>
</evidence>
<dbReference type="Gene3D" id="3.40.1090.10">
    <property type="entry name" value="Cytosolic phospholipase A2 catalytic domain"/>
    <property type="match status" value="1"/>
</dbReference>
<evidence type="ECO:0000313" key="8">
    <source>
        <dbReference type="Proteomes" id="UP000800200"/>
    </source>
</evidence>
<dbReference type="SUPFAM" id="SSF52151">
    <property type="entry name" value="FabD/lysophospholipase-like"/>
    <property type="match status" value="1"/>
</dbReference>
<dbReference type="GO" id="GO:0047499">
    <property type="term" value="F:calcium-independent phospholipase A2 activity"/>
    <property type="evidence" value="ECO:0007669"/>
    <property type="project" value="TreeGrafter"/>
</dbReference>
<feature type="active site" description="Proton acceptor" evidence="4">
    <location>
        <position position="291"/>
    </location>
</feature>
<dbReference type="PANTHER" id="PTHR24185:SF1">
    <property type="entry name" value="CALCIUM-INDEPENDENT PHOSPHOLIPASE A2-GAMMA"/>
    <property type="match status" value="1"/>
</dbReference>
<protein>
    <submittedName>
        <fullName evidence="7">FabD/lysophospholipase-like protein</fullName>
    </submittedName>
</protein>
<dbReference type="GO" id="GO:0016020">
    <property type="term" value="C:membrane"/>
    <property type="evidence" value="ECO:0007669"/>
    <property type="project" value="TreeGrafter"/>
</dbReference>
<feature type="region of interest" description="Disordered" evidence="5">
    <location>
        <begin position="1"/>
        <end position="29"/>
    </location>
</feature>
<dbReference type="PANTHER" id="PTHR24185">
    <property type="entry name" value="CALCIUM-INDEPENDENT PHOSPHOLIPASE A2-GAMMA"/>
    <property type="match status" value="1"/>
</dbReference>
<keyword evidence="3 4" id="KW-0443">Lipid metabolism</keyword>
<evidence type="ECO:0000256" key="5">
    <source>
        <dbReference type="SAM" id="MobiDB-lite"/>
    </source>
</evidence>
<keyword evidence="2 4" id="KW-0442">Lipid degradation</keyword>
<keyword evidence="1 4" id="KW-0378">Hydrolase</keyword>
<feature type="compositionally biased region" description="Polar residues" evidence="5">
    <location>
        <begin position="15"/>
        <end position="26"/>
    </location>
</feature>
<reference evidence="7" key="1">
    <citation type="journal article" date="2020" name="Stud. Mycol.">
        <title>101 Dothideomycetes genomes: a test case for predicting lifestyles and emergence of pathogens.</title>
        <authorList>
            <person name="Haridas S."/>
            <person name="Albert R."/>
            <person name="Binder M."/>
            <person name="Bloem J."/>
            <person name="Labutti K."/>
            <person name="Salamov A."/>
            <person name="Andreopoulos B."/>
            <person name="Baker S."/>
            <person name="Barry K."/>
            <person name="Bills G."/>
            <person name="Bluhm B."/>
            <person name="Cannon C."/>
            <person name="Castanera R."/>
            <person name="Culley D."/>
            <person name="Daum C."/>
            <person name="Ezra D."/>
            <person name="Gonzalez J."/>
            <person name="Henrissat B."/>
            <person name="Kuo A."/>
            <person name="Liang C."/>
            <person name="Lipzen A."/>
            <person name="Lutzoni F."/>
            <person name="Magnuson J."/>
            <person name="Mondo S."/>
            <person name="Nolan M."/>
            <person name="Ohm R."/>
            <person name="Pangilinan J."/>
            <person name="Park H.-J."/>
            <person name="Ramirez L."/>
            <person name="Alfaro M."/>
            <person name="Sun H."/>
            <person name="Tritt A."/>
            <person name="Yoshinaga Y."/>
            <person name="Zwiers L.-H."/>
            <person name="Turgeon B."/>
            <person name="Goodwin S."/>
            <person name="Spatafora J."/>
            <person name="Crous P."/>
            <person name="Grigoriev I."/>
        </authorList>
    </citation>
    <scope>NUCLEOTIDE SEQUENCE</scope>
    <source>
        <strain evidence="7">CBS 207.26</strain>
    </source>
</reference>
<dbReference type="EMBL" id="ML994610">
    <property type="protein sequence ID" value="KAF2195450.1"/>
    <property type="molecule type" value="Genomic_DNA"/>
</dbReference>
<feature type="region of interest" description="Disordered" evidence="5">
    <location>
        <begin position="496"/>
        <end position="556"/>
    </location>
</feature>
<feature type="compositionally biased region" description="Basic and acidic residues" evidence="5">
    <location>
        <begin position="496"/>
        <end position="515"/>
    </location>
</feature>
<organism evidence="7 8">
    <name type="scientific">Zopfia rhizophila CBS 207.26</name>
    <dbReference type="NCBI Taxonomy" id="1314779"/>
    <lineage>
        <taxon>Eukaryota</taxon>
        <taxon>Fungi</taxon>
        <taxon>Dikarya</taxon>
        <taxon>Ascomycota</taxon>
        <taxon>Pezizomycotina</taxon>
        <taxon>Dothideomycetes</taxon>
        <taxon>Dothideomycetes incertae sedis</taxon>
        <taxon>Zopfiaceae</taxon>
        <taxon>Zopfia</taxon>
    </lineage>
</organism>
<keyword evidence="8" id="KW-1185">Reference proteome</keyword>
<accession>A0A6A6EZ87</accession>
<gene>
    <name evidence="7" type="ORF">K469DRAFT_544677</name>
</gene>
<dbReference type="InterPro" id="IPR002641">
    <property type="entry name" value="PNPLA_dom"/>
</dbReference>
<dbReference type="OrthoDB" id="626167at2759"/>
<feature type="short sequence motif" description="GXGXXG" evidence="4">
    <location>
        <begin position="51"/>
        <end position="56"/>
    </location>
</feature>
<dbReference type="Pfam" id="PF01734">
    <property type="entry name" value="Patatin"/>
    <property type="match status" value="1"/>
</dbReference>
<dbReference type="GO" id="GO:0046486">
    <property type="term" value="P:glycerolipid metabolic process"/>
    <property type="evidence" value="ECO:0007669"/>
    <property type="project" value="UniProtKB-ARBA"/>
</dbReference>
<feature type="short sequence motif" description="GXSXG" evidence="4">
    <location>
        <begin position="108"/>
        <end position="112"/>
    </location>
</feature>
<feature type="compositionally biased region" description="Basic and acidic residues" evidence="5">
    <location>
        <begin position="547"/>
        <end position="556"/>
    </location>
</feature>
<evidence type="ECO:0000256" key="1">
    <source>
        <dbReference type="ARBA" id="ARBA00022801"/>
    </source>
</evidence>
<dbReference type="InterPro" id="IPR016035">
    <property type="entry name" value="Acyl_Trfase/lysoPLipase"/>
</dbReference>